<evidence type="ECO:0000256" key="10">
    <source>
        <dbReference type="ARBA" id="ARBA00023136"/>
    </source>
</evidence>
<dbReference type="EMBL" id="SNTY01000012">
    <property type="protein sequence ID" value="TEU30117.1"/>
    <property type="molecule type" value="Genomic_DNA"/>
</dbReference>
<feature type="transmembrane region" description="Helical" evidence="11">
    <location>
        <begin position="160"/>
        <end position="178"/>
    </location>
</feature>
<dbReference type="Pfam" id="PF01061">
    <property type="entry name" value="ABC2_membrane"/>
    <property type="match status" value="1"/>
</dbReference>
<dbReference type="InterPro" id="IPR013525">
    <property type="entry name" value="ABC2_TM"/>
</dbReference>
<keyword evidence="8 11" id="KW-1133">Transmembrane helix</keyword>
<keyword evidence="9" id="KW-0625">Polysaccharide transport</keyword>
<evidence type="ECO:0000256" key="3">
    <source>
        <dbReference type="ARBA" id="ARBA00022448"/>
    </source>
</evidence>
<evidence type="ECO:0000256" key="11">
    <source>
        <dbReference type="RuleBase" id="RU361157"/>
    </source>
</evidence>
<evidence type="ECO:0000256" key="6">
    <source>
        <dbReference type="ARBA" id="ARBA00022692"/>
    </source>
</evidence>
<dbReference type="PANTHER" id="PTHR30413:SF10">
    <property type="entry name" value="CAPSULE POLYSACCHARIDE EXPORT INNER-MEMBRANE PROTEIN CTRC"/>
    <property type="match status" value="1"/>
</dbReference>
<reference evidence="13 14" key="1">
    <citation type="submission" date="2019-03" db="EMBL/GenBank/DDBJ databases">
        <title>Alkanindiges illinoisensis: a potential pathogenic isolated from ascites of a gastric cancer patient with abdominal metastasis.</title>
        <authorList>
            <person name="Hu X."/>
            <person name="Yang B."/>
            <person name="Yan X."/>
            <person name="Lin L."/>
            <person name="Zhao H."/>
            <person name="Zhou F."/>
            <person name="Su B."/>
            <person name="Chen J."/>
            <person name="Rui Y."/>
            <person name="Wang Q."/>
            <person name="Zheng L."/>
        </authorList>
    </citation>
    <scope>NUCLEOTIDE SEQUENCE [LARGE SCALE GENOMIC DNA]</scope>
    <source>
        <strain evidence="13 14">NFYY 23406</strain>
    </source>
</reference>
<feature type="domain" description="ABC transmembrane type-2" evidence="12">
    <location>
        <begin position="13"/>
        <end position="234"/>
    </location>
</feature>
<evidence type="ECO:0000313" key="13">
    <source>
        <dbReference type="EMBL" id="TEU30117.1"/>
    </source>
</evidence>
<feature type="transmembrane region" description="Helical" evidence="11">
    <location>
        <begin position="46"/>
        <end position="64"/>
    </location>
</feature>
<proteinExistence type="inferred from homology"/>
<evidence type="ECO:0000256" key="4">
    <source>
        <dbReference type="ARBA" id="ARBA00022475"/>
    </source>
</evidence>
<keyword evidence="4 11" id="KW-1003">Cell membrane</keyword>
<dbReference type="Proteomes" id="UP000297834">
    <property type="component" value="Unassembled WGS sequence"/>
</dbReference>
<keyword evidence="6 11" id="KW-0812">Transmembrane</keyword>
<dbReference type="PROSITE" id="PS51012">
    <property type="entry name" value="ABC_TM2"/>
    <property type="match status" value="1"/>
</dbReference>
<dbReference type="GO" id="GO:0043190">
    <property type="term" value="C:ATP-binding cassette (ABC) transporter complex"/>
    <property type="evidence" value="ECO:0007669"/>
    <property type="project" value="InterPro"/>
</dbReference>
<evidence type="ECO:0000259" key="12">
    <source>
        <dbReference type="PROSITE" id="PS51012"/>
    </source>
</evidence>
<keyword evidence="5" id="KW-0762">Sugar transport</keyword>
<organism evidence="13 14">
    <name type="scientific">Alkanindiges illinoisensis</name>
    <dbReference type="NCBI Taxonomy" id="197183"/>
    <lineage>
        <taxon>Bacteria</taxon>
        <taxon>Pseudomonadati</taxon>
        <taxon>Pseudomonadota</taxon>
        <taxon>Gammaproteobacteria</taxon>
        <taxon>Moraxellales</taxon>
        <taxon>Moraxellaceae</taxon>
        <taxon>Alkanindiges</taxon>
    </lineage>
</organism>
<feature type="transmembrane region" description="Helical" evidence="11">
    <location>
        <begin position="123"/>
        <end position="148"/>
    </location>
</feature>
<accession>A0A4Y7XEB1</accession>
<evidence type="ECO:0000313" key="14">
    <source>
        <dbReference type="Proteomes" id="UP000297834"/>
    </source>
</evidence>
<gene>
    <name evidence="13" type="ORF">E2B99_03500</name>
</gene>
<dbReference type="OrthoDB" id="9814458at2"/>
<protein>
    <recommendedName>
        <fullName evidence="11">Transport permease protein</fullName>
    </recommendedName>
</protein>
<comment type="similarity">
    <text evidence="2 11">Belongs to the ABC-2 integral membrane protein family.</text>
</comment>
<name>A0A4Y7XEB1_9GAMM</name>
<keyword evidence="3 11" id="KW-0813">Transport</keyword>
<sequence length="241" mass="26920">MREIITRFGRHNIGFLWLFAEPMIFTLAITAAWTATKGVHGSELPIIPFAVTGYSTVLLWRNVANRCGKAVEANGALLFHRNVKIIDLMLSRIILEIGGATISFVVISVAFIALGLMELPDNIFLMLMAWLLTAWFATGLGFIVGVISEVSELFDRLWHAFTYILFGLSGVGFLVDWLPTGMQKVVLYIPMVHGTEMLRHGYFGDSIVTYEDPVFLILINISFTFFGLLAIKRLSKTVTPE</sequence>
<evidence type="ECO:0000256" key="1">
    <source>
        <dbReference type="ARBA" id="ARBA00004651"/>
    </source>
</evidence>
<dbReference type="GO" id="GO:0140359">
    <property type="term" value="F:ABC-type transporter activity"/>
    <property type="evidence" value="ECO:0007669"/>
    <property type="project" value="InterPro"/>
</dbReference>
<evidence type="ECO:0000256" key="9">
    <source>
        <dbReference type="ARBA" id="ARBA00023047"/>
    </source>
</evidence>
<evidence type="ECO:0000256" key="2">
    <source>
        <dbReference type="ARBA" id="ARBA00007783"/>
    </source>
</evidence>
<keyword evidence="10 11" id="KW-0472">Membrane</keyword>
<evidence type="ECO:0000256" key="5">
    <source>
        <dbReference type="ARBA" id="ARBA00022597"/>
    </source>
</evidence>
<feature type="transmembrane region" description="Helical" evidence="11">
    <location>
        <begin position="93"/>
        <end position="117"/>
    </location>
</feature>
<feature type="transmembrane region" description="Helical" evidence="11">
    <location>
        <begin position="213"/>
        <end position="231"/>
    </location>
</feature>
<keyword evidence="14" id="KW-1185">Reference proteome</keyword>
<evidence type="ECO:0000256" key="7">
    <source>
        <dbReference type="ARBA" id="ARBA00022903"/>
    </source>
</evidence>
<comment type="caution">
    <text evidence="13">The sequence shown here is derived from an EMBL/GenBank/DDBJ whole genome shotgun (WGS) entry which is preliminary data.</text>
</comment>
<evidence type="ECO:0000256" key="8">
    <source>
        <dbReference type="ARBA" id="ARBA00022989"/>
    </source>
</evidence>
<dbReference type="PANTHER" id="PTHR30413">
    <property type="entry name" value="INNER MEMBRANE TRANSPORT PERMEASE"/>
    <property type="match status" value="1"/>
</dbReference>
<keyword evidence="7" id="KW-0972">Capsule biogenesis/degradation</keyword>
<dbReference type="GO" id="GO:0015920">
    <property type="term" value="P:lipopolysaccharide transport"/>
    <property type="evidence" value="ECO:0007669"/>
    <property type="project" value="TreeGrafter"/>
</dbReference>
<dbReference type="PRINTS" id="PR00164">
    <property type="entry name" value="ABC2TRNSPORT"/>
</dbReference>
<feature type="transmembrane region" description="Helical" evidence="11">
    <location>
        <begin position="12"/>
        <end position="34"/>
    </location>
</feature>
<comment type="subcellular location">
    <subcellularLocation>
        <location evidence="11">Cell inner membrane</location>
        <topology evidence="11">Multi-pass membrane protein</topology>
    </subcellularLocation>
    <subcellularLocation>
        <location evidence="1">Cell membrane</location>
        <topology evidence="1">Multi-pass membrane protein</topology>
    </subcellularLocation>
</comment>
<dbReference type="InterPro" id="IPR047817">
    <property type="entry name" value="ABC2_TM_bact-type"/>
</dbReference>
<dbReference type="InterPro" id="IPR000412">
    <property type="entry name" value="ABC_2_transport"/>
</dbReference>
<dbReference type="AlphaFoldDB" id="A0A4Y7XEB1"/>
<dbReference type="GO" id="GO:0015774">
    <property type="term" value="P:polysaccharide transport"/>
    <property type="evidence" value="ECO:0007669"/>
    <property type="project" value="UniProtKB-KW"/>
</dbReference>